<dbReference type="EMBL" id="JAJHNU010000004">
    <property type="protein sequence ID" value="MDN4122318.1"/>
    <property type="molecule type" value="Genomic_DNA"/>
</dbReference>
<feature type="transmembrane region" description="Helical" evidence="7">
    <location>
        <begin position="436"/>
        <end position="456"/>
    </location>
</feature>
<feature type="transmembrane region" description="Helical" evidence="7">
    <location>
        <begin position="384"/>
        <end position="405"/>
    </location>
</feature>
<evidence type="ECO:0000256" key="5">
    <source>
        <dbReference type="ARBA" id="ARBA00022989"/>
    </source>
</evidence>
<organism evidence="8 9">
    <name type="scientific">Alcaligenes endophyticus</name>
    <dbReference type="NCBI Taxonomy" id="1929088"/>
    <lineage>
        <taxon>Bacteria</taxon>
        <taxon>Pseudomonadati</taxon>
        <taxon>Pseudomonadota</taxon>
        <taxon>Betaproteobacteria</taxon>
        <taxon>Burkholderiales</taxon>
        <taxon>Alcaligenaceae</taxon>
        <taxon>Alcaligenes</taxon>
    </lineage>
</organism>
<dbReference type="Pfam" id="PF04632">
    <property type="entry name" value="FUSC"/>
    <property type="match status" value="1"/>
</dbReference>
<name>A0ABT8ELZ1_9BURK</name>
<keyword evidence="9" id="KW-1185">Reference proteome</keyword>
<feature type="transmembrane region" description="Helical" evidence="7">
    <location>
        <begin position="335"/>
        <end position="357"/>
    </location>
</feature>
<feature type="transmembrane region" description="Helical" evidence="7">
    <location>
        <begin position="101"/>
        <end position="119"/>
    </location>
</feature>
<dbReference type="InterPro" id="IPR006726">
    <property type="entry name" value="PHBA_efflux_AaeB/fusaric-R"/>
</dbReference>
<feature type="transmembrane region" description="Helical" evidence="7">
    <location>
        <begin position="153"/>
        <end position="175"/>
    </location>
</feature>
<evidence type="ECO:0000313" key="8">
    <source>
        <dbReference type="EMBL" id="MDN4122318.1"/>
    </source>
</evidence>
<feature type="transmembrane region" description="Helical" evidence="7">
    <location>
        <begin position="412"/>
        <end position="430"/>
    </location>
</feature>
<dbReference type="PANTHER" id="PTHR30509:SF9">
    <property type="entry name" value="MULTIDRUG RESISTANCE PROTEIN MDTO"/>
    <property type="match status" value="1"/>
</dbReference>
<evidence type="ECO:0000256" key="1">
    <source>
        <dbReference type="ARBA" id="ARBA00004651"/>
    </source>
</evidence>
<keyword evidence="4 7" id="KW-0812">Transmembrane</keyword>
<keyword evidence="6 7" id="KW-0472">Membrane</keyword>
<evidence type="ECO:0000256" key="6">
    <source>
        <dbReference type="ARBA" id="ARBA00023136"/>
    </source>
</evidence>
<evidence type="ECO:0000256" key="7">
    <source>
        <dbReference type="SAM" id="Phobius"/>
    </source>
</evidence>
<dbReference type="RefSeq" id="WP_266123457.1">
    <property type="nucleotide sequence ID" value="NZ_JAJHNU010000004.1"/>
</dbReference>
<proteinExistence type="predicted"/>
<feature type="transmembrane region" description="Helical" evidence="7">
    <location>
        <begin position="34"/>
        <end position="61"/>
    </location>
</feature>
<feature type="transmembrane region" description="Helical" evidence="7">
    <location>
        <begin position="468"/>
        <end position="486"/>
    </location>
</feature>
<evidence type="ECO:0000313" key="9">
    <source>
        <dbReference type="Proteomes" id="UP001168613"/>
    </source>
</evidence>
<evidence type="ECO:0000256" key="3">
    <source>
        <dbReference type="ARBA" id="ARBA00022475"/>
    </source>
</evidence>
<keyword evidence="5 7" id="KW-1133">Transmembrane helix</keyword>
<feature type="transmembrane region" description="Helical" evidence="7">
    <location>
        <begin position="126"/>
        <end position="147"/>
    </location>
</feature>
<sequence length="601" mass="65899">MSSTAKNSSLRTLLYAGREELLPFDGRFQIAWRVAAQCALAALVFMTYGIPLAPIGCYLLLFIVKRDSTETTLMAIGISILLSLVVGMMFFLIRWSIDYPILRMVVLVLGSFVFLFLGAASKLGPIGNIVALVVGFIMTIMSDVPFGEVATRALLYAWLMGLTPMAIVVLFNTFFGRSTPKLVQSTILERLHQVHAVLQGAEGPDSLESLLAEGNSELNKSLGFTKLLYLCSTKKRLFLHSATVYSYRLMLAVRNMPADIPDSLRQNVLAQCEQAIVAVENIAPQTPLDTASFQDSVWYLEVSNSLRAITQAQVEVAPPASKEGFMYPDAFTNPAYIYFALRTTAAAVICYCIYTALDWQDIHTAMITCYVVALGSTAETVHKLTLRIIGCLIGACLGIASIVFLMPYMTSIFSLMLLVFVGTLIAGWVAAGSERIAYAGVQIGLAFLMTVLQGFGPTMEISAATDRIIGILLGNTVSFLVFTLWWPTSVVVAARTNLIKVCTSLGILTEKAGKTGDPATEELAAAMEEIEKVRESLQMSLFEPRNVRASADEIAQLRGLLEHAEQLCRLLPFEFSRNNPAYRQAVEELPKWRQSLNSMST</sequence>
<reference evidence="8" key="1">
    <citation type="submission" date="2021-11" db="EMBL/GenBank/DDBJ databases">
        <title>Draft genome sequence of Alcaligenes endophyticus type strain CCUG 75668T.</title>
        <authorList>
            <person name="Salva-Serra F."/>
            <person name="Duran R.E."/>
            <person name="Seeger M."/>
            <person name="Moore E.R.B."/>
            <person name="Jaen-Luchoro D."/>
        </authorList>
    </citation>
    <scope>NUCLEOTIDE SEQUENCE</scope>
    <source>
        <strain evidence="8">CCUG 75668</strain>
    </source>
</reference>
<protein>
    <submittedName>
        <fullName evidence="8">FUSC family protein</fullName>
    </submittedName>
</protein>
<evidence type="ECO:0000256" key="4">
    <source>
        <dbReference type="ARBA" id="ARBA00022692"/>
    </source>
</evidence>
<accession>A0ABT8ELZ1</accession>
<evidence type="ECO:0000256" key="2">
    <source>
        <dbReference type="ARBA" id="ARBA00022448"/>
    </source>
</evidence>
<keyword evidence="2" id="KW-0813">Transport</keyword>
<keyword evidence="3" id="KW-1003">Cell membrane</keyword>
<comment type="subcellular location">
    <subcellularLocation>
        <location evidence="1">Cell membrane</location>
        <topology evidence="1">Multi-pass membrane protein</topology>
    </subcellularLocation>
</comment>
<dbReference type="PANTHER" id="PTHR30509">
    <property type="entry name" value="P-HYDROXYBENZOIC ACID EFFLUX PUMP SUBUNIT-RELATED"/>
    <property type="match status" value="1"/>
</dbReference>
<feature type="transmembrane region" description="Helical" evidence="7">
    <location>
        <begin position="73"/>
        <end position="95"/>
    </location>
</feature>
<comment type="caution">
    <text evidence="8">The sequence shown here is derived from an EMBL/GenBank/DDBJ whole genome shotgun (WGS) entry which is preliminary data.</text>
</comment>
<dbReference type="Proteomes" id="UP001168613">
    <property type="component" value="Unassembled WGS sequence"/>
</dbReference>
<gene>
    <name evidence="8" type="ORF">LMS43_13570</name>
</gene>